<comment type="subunit">
    <text evidence="10">Component of the oligosaccharyltransferase (OST) complex.</text>
</comment>
<keyword evidence="6 10" id="KW-0732">Signal</keyword>
<comment type="function">
    <text evidence="1 10">Subunit of the oligosaccharyl transferase (OST) complex that catalyzes the initial transfer of a defined glycan (Glc(3)Man(9)GlcNAc(2) in eukaryotes) from the lipid carrier dolichol-pyrophosphate to an asparagine residue within an Asn-X-Ser/Thr consensus motif in nascent polypeptide chains, the first step in protein N-glycosylation. N-glycosylation occurs cotranslationally and the complex associates with the Sec61 complex at the channel-forming translocon complex that mediates protein translocation across the endoplasmic reticulum (ER). All subunits are required for a maximal enzyme activity.</text>
</comment>
<evidence type="ECO:0000256" key="9">
    <source>
        <dbReference type="ARBA" id="ARBA00023136"/>
    </source>
</evidence>
<dbReference type="GO" id="GO:0016740">
    <property type="term" value="F:transferase activity"/>
    <property type="evidence" value="ECO:0007669"/>
    <property type="project" value="UniProtKB-KW"/>
</dbReference>
<keyword evidence="5 10" id="KW-0812">Transmembrane</keyword>
<dbReference type="OrthoDB" id="310030at2759"/>
<dbReference type="EMBL" id="BPQB01000001">
    <property type="protein sequence ID" value="GJE84128.1"/>
    <property type="molecule type" value="Genomic_DNA"/>
</dbReference>
<keyword evidence="11" id="KW-0808">Transferase</keyword>
<protein>
    <recommendedName>
        <fullName evidence="10">Dolichyl-diphosphooligosaccharide--protein glycosyltransferase subunit 1</fullName>
    </recommendedName>
</protein>
<name>A0A9P3FX04_9APHY</name>
<dbReference type="AlphaFoldDB" id="A0A9P3FX04"/>
<evidence type="ECO:0000256" key="10">
    <source>
        <dbReference type="RuleBase" id="RU361143"/>
    </source>
</evidence>
<keyword evidence="9 10" id="KW-0472">Membrane</keyword>
<evidence type="ECO:0000256" key="7">
    <source>
        <dbReference type="ARBA" id="ARBA00022824"/>
    </source>
</evidence>
<evidence type="ECO:0000256" key="8">
    <source>
        <dbReference type="ARBA" id="ARBA00022989"/>
    </source>
</evidence>
<dbReference type="InterPro" id="IPR007676">
    <property type="entry name" value="Ribophorin_I"/>
</dbReference>
<keyword evidence="7 10" id="KW-0256">Endoplasmic reticulum</keyword>
<feature type="transmembrane region" description="Helical" evidence="10">
    <location>
        <begin position="460"/>
        <end position="477"/>
    </location>
</feature>
<reference evidence="11 12" key="1">
    <citation type="submission" date="2021-08" db="EMBL/GenBank/DDBJ databases">
        <title>Draft Genome Sequence of Phanerochaete sordida strain YK-624.</title>
        <authorList>
            <person name="Mori T."/>
            <person name="Dohra H."/>
            <person name="Suzuki T."/>
            <person name="Kawagishi H."/>
            <person name="Hirai H."/>
        </authorList>
    </citation>
    <scope>NUCLEOTIDE SEQUENCE [LARGE SCALE GENOMIC DNA]</scope>
    <source>
        <strain evidence="11 12">YK-624</strain>
    </source>
</reference>
<dbReference type="GO" id="GO:0008250">
    <property type="term" value="C:oligosaccharyltransferase complex"/>
    <property type="evidence" value="ECO:0007669"/>
    <property type="project" value="UniProtKB-UniRule"/>
</dbReference>
<keyword evidence="12" id="KW-1185">Reference proteome</keyword>
<evidence type="ECO:0000313" key="11">
    <source>
        <dbReference type="EMBL" id="GJE84128.1"/>
    </source>
</evidence>
<evidence type="ECO:0000256" key="4">
    <source>
        <dbReference type="ARBA" id="ARBA00008905"/>
    </source>
</evidence>
<dbReference type="GO" id="GO:0018279">
    <property type="term" value="P:protein N-linked glycosylation via asparagine"/>
    <property type="evidence" value="ECO:0007669"/>
    <property type="project" value="TreeGrafter"/>
</dbReference>
<feature type="signal peptide" evidence="10">
    <location>
        <begin position="1"/>
        <end position="23"/>
    </location>
</feature>
<gene>
    <name evidence="11" type="ORF">PsYK624_002040</name>
</gene>
<evidence type="ECO:0000256" key="6">
    <source>
        <dbReference type="ARBA" id="ARBA00022729"/>
    </source>
</evidence>
<comment type="caution">
    <text evidence="11">The sequence shown here is derived from an EMBL/GenBank/DDBJ whole genome shotgun (WGS) entry which is preliminary data.</text>
</comment>
<organism evidence="11 12">
    <name type="scientific">Phanerochaete sordida</name>
    <dbReference type="NCBI Taxonomy" id="48140"/>
    <lineage>
        <taxon>Eukaryota</taxon>
        <taxon>Fungi</taxon>
        <taxon>Dikarya</taxon>
        <taxon>Basidiomycota</taxon>
        <taxon>Agaricomycotina</taxon>
        <taxon>Agaricomycetes</taxon>
        <taxon>Polyporales</taxon>
        <taxon>Phanerochaetaceae</taxon>
        <taxon>Phanerochaete</taxon>
    </lineage>
</organism>
<keyword evidence="8 10" id="KW-1133">Transmembrane helix</keyword>
<evidence type="ECO:0000256" key="5">
    <source>
        <dbReference type="ARBA" id="ARBA00022692"/>
    </source>
</evidence>
<comment type="pathway">
    <text evidence="3 10">Protein modification; protein glycosylation.</text>
</comment>
<dbReference type="Pfam" id="PF04597">
    <property type="entry name" value="Ribophorin_I"/>
    <property type="match status" value="1"/>
</dbReference>
<feature type="chain" id="PRO_5040542324" description="Dolichyl-diphosphooligosaccharide--protein glycosyltransferase subunit 1" evidence="10">
    <location>
        <begin position="24"/>
        <end position="486"/>
    </location>
</feature>
<accession>A0A9P3FX04</accession>
<dbReference type="Proteomes" id="UP000703269">
    <property type="component" value="Unassembled WGS sequence"/>
</dbReference>
<dbReference type="PANTHER" id="PTHR21049:SF0">
    <property type="entry name" value="DOLICHYL-DIPHOSPHOOLIGOSACCHARIDE--PROTEIN GLYCOSYLTRANSFERASE SUBUNIT 1"/>
    <property type="match status" value="1"/>
</dbReference>
<sequence length="486" mass="53826">MAGLWRSRAALLLLSLLSPLVSAEHSFENTAIVRTVELGGSLVHVTTTYAVRALEDGSSIYTVALAEDEHKKTSWIQAKMKGETASLPLEHFGLNPNTGAYLYAVEFPKALKANASANLVLETVQTHATYPWPQVAAQKDQQYLKYEADLFVLSPYYTSVQRTKIRAPTPQINAYTTPEDMESFTQDAPVTKSGATVTYGPYSNIPSSANRDFVEGVQKRISVQYNYPGPKLEVTKLERAAEISHWGANLNIQDNIWLHNAGPALKGHFSRLEFQSQNYYNKISPSTLVSIALHLPAGVHDVYYYDLNGNVSTSRLRTTPSVPKGSNSNQYTLFEMRPRYPVLGGWNYSFTLGWDSPLADYAGYDKESGSYLVGVPLQTLVPGAVVDEAEIKIILPEGATDIKFYPPFPAVMNSVSEHITYLDTKGRPAITLQYQQLTDKHTGVIFVSYKVPFSAHLTKPLAVATALMGLFALAFAWKRVDTRIQK</sequence>
<evidence type="ECO:0000256" key="3">
    <source>
        <dbReference type="ARBA" id="ARBA00004922"/>
    </source>
</evidence>
<comment type="similarity">
    <text evidence="4 10">Belongs to the OST1 family.</text>
</comment>
<dbReference type="PANTHER" id="PTHR21049">
    <property type="entry name" value="RIBOPHORIN I"/>
    <property type="match status" value="1"/>
</dbReference>
<evidence type="ECO:0000313" key="12">
    <source>
        <dbReference type="Proteomes" id="UP000703269"/>
    </source>
</evidence>
<proteinExistence type="inferred from homology"/>
<evidence type="ECO:0000256" key="2">
    <source>
        <dbReference type="ARBA" id="ARBA00004115"/>
    </source>
</evidence>
<comment type="subcellular location">
    <subcellularLocation>
        <location evidence="2 10">Endoplasmic reticulum membrane</location>
        <topology evidence="2 10">Single-pass type I membrane protein</topology>
    </subcellularLocation>
</comment>
<evidence type="ECO:0000256" key="1">
    <source>
        <dbReference type="ARBA" id="ARBA00002791"/>
    </source>
</evidence>